<evidence type="ECO:0000313" key="4">
    <source>
        <dbReference type="Proteomes" id="UP000186817"/>
    </source>
</evidence>
<feature type="compositionally biased region" description="Low complexity" evidence="1">
    <location>
        <begin position="473"/>
        <end position="502"/>
    </location>
</feature>
<name>A0A1Q9ECF9_SYMMI</name>
<feature type="domain" description="Reverse transcriptase Ty1/copia-type" evidence="2">
    <location>
        <begin position="1786"/>
        <end position="2006"/>
    </location>
</feature>
<evidence type="ECO:0000256" key="1">
    <source>
        <dbReference type="SAM" id="MobiDB-lite"/>
    </source>
</evidence>
<feature type="region of interest" description="Disordered" evidence="1">
    <location>
        <begin position="470"/>
        <end position="519"/>
    </location>
</feature>
<feature type="compositionally biased region" description="Low complexity" evidence="1">
    <location>
        <begin position="1619"/>
        <end position="1661"/>
    </location>
</feature>
<feature type="region of interest" description="Disordered" evidence="1">
    <location>
        <begin position="1135"/>
        <end position="1177"/>
    </location>
</feature>
<dbReference type="Pfam" id="PF13578">
    <property type="entry name" value="Methyltransf_24"/>
    <property type="match status" value="1"/>
</dbReference>
<feature type="region of interest" description="Disordered" evidence="1">
    <location>
        <begin position="1554"/>
        <end position="1709"/>
    </location>
</feature>
<keyword evidence="4" id="KW-1185">Reference proteome</keyword>
<dbReference type="GO" id="GO:0003676">
    <property type="term" value="F:nucleic acid binding"/>
    <property type="evidence" value="ECO:0007669"/>
    <property type="project" value="InterPro"/>
</dbReference>
<protein>
    <submittedName>
        <fullName evidence="3">Copia protein</fullName>
    </submittedName>
</protein>
<dbReference type="PANTHER" id="PTHR48125">
    <property type="entry name" value="LP07818P1"/>
    <property type="match status" value="1"/>
</dbReference>
<dbReference type="EMBL" id="LSRX01000195">
    <property type="protein sequence ID" value="OLQ05067.1"/>
    <property type="molecule type" value="Genomic_DNA"/>
</dbReference>
<dbReference type="InterPro" id="IPR013103">
    <property type="entry name" value="RVT_2"/>
</dbReference>
<feature type="region of interest" description="Disordered" evidence="1">
    <location>
        <begin position="621"/>
        <end position="667"/>
    </location>
</feature>
<feature type="compositionally biased region" description="Low complexity" evidence="1">
    <location>
        <begin position="629"/>
        <end position="642"/>
    </location>
</feature>
<feature type="region of interest" description="Disordered" evidence="1">
    <location>
        <begin position="358"/>
        <end position="411"/>
    </location>
</feature>
<organism evidence="3 4">
    <name type="scientific">Symbiodinium microadriaticum</name>
    <name type="common">Dinoflagellate</name>
    <name type="synonym">Zooxanthella microadriatica</name>
    <dbReference type="NCBI Taxonomy" id="2951"/>
    <lineage>
        <taxon>Eukaryota</taxon>
        <taxon>Sar</taxon>
        <taxon>Alveolata</taxon>
        <taxon>Dinophyceae</taxon>
        <taxon>Suessiales</taxon>
        <taxon>Symbiodiniaceae</taxon>
        <taxon>Symbiodinium</taxon>
    </lineage>
</organism>
<dbReference type="SUPFAM" id="SSF53335">
    <property type="entry name" value="S-adenosyl-L-methionine-dependent methyltransferases"/>
    <property type="match status" value="1"/>
</dbReference>
<sequence>MALLESLTWQKFMEVSESESTEGKYGIPRYDGAVHQLQEYSFRVKMKELKEKSMDPGELKKLGPLGVRLIEGLRGPALHIVKQMDMEALAGEKGPGLIVKQLTTSLRPRRQQEARELYMAGARENGVLSRQYGEPMCVYFLRRKAWWSMLTDLDAEIQLPDIILAEQILTNVRVSEDHMLMIRTSLNQKVTVQGVCDELLNQHGQIHVKEKRQPHSWRPFPQRPFGAKGGKGKGKHSQGYFVEETYHDDFEEAYLGYSGQTWEATGQSLGGFEDDASPMAETYLSEYELVDAEDPVLHAFAAMAAEGLEETAEYAAEVLQAEAEAFYLRQQASGKGELFIEERKARISALKAKTTCRKCGQRGHWSNDPQCPRSAGKSPVRKGSPSTTSVASSGKGAKLAKGAGRSSSSKARPVYFAVSDEPADRPTAMMAYNGNFSRVPPPTGLDPPPATVASSLDGVAPPTLSSLLSWTGPKAAPPSMSTPAPFAASSSSSPASSSWSSSTVTLAPATRPAEGEGEARVTAGWPTAIVPATAELAVPAGSVAGTSTRSWSMVEAVDPDSQMLMEALRASSDVVIQQMLESVRQMDVSEPTGEPVLSQGPMPLEDQAAGATLGQQPAVSLEPVPTEQPEAAAPPSGISSPWSPTPPSTPRSQAEPKTAAPQCKHECTTTKGTNQSFYLKTCKDCARYAKKPEDCKHEHVTRQGTNHHVWRWFCKDCGLSRSGRQEEGWPVPPPPMAYTIGVNGSRAQQIMDLAATVVQVQESGGLPVPIERLSEIVANCTRVYLQRVAAAASWPISSQPQAPPAQPQAPQAQPQEPQAQPQSQQAPGPDLPQGIDDNTVLRSGKHKGSTFGEVYNSYPDYCSWVLSQGGTIQAKSLQDFSRYIHARRGREHRRRAAAHMAVAEPQSEDSLLAVRGKVDGACLKGIGGKVQSLGKRQLRICIQLADGGFANGMADPYLTAVFPTTAIWSKWPVTDLTKNNPAVHRILAERRLWYPVIPVMDWISRLVRRRHELGRQVVLESPWWSLFWHLRCVEQLYGSEHPLTSEKLEACYFDKGRLETTTGPRRIVSGILTSSGRVKQALQNVSVSGSSSTATRSPELLLPLLEGAHEELIDLSSSVVFAAEQEAEEHEEFGNIDGVHDEGDEGELLPPPVTTEELHREEGLEEDRETTEQPEFEKERRRRWLLLARSKRLALRRLHQMTGHSSNEAMARMLRSAGSEASVVTACKYFRCQACLQRSKPAPPRGVAAPPPFKFNHQIACDAFEVVDARGERHTILSVIDEGTKFHVAGRVASGGTPSSRVCAEFLNQAWIAWAGPPKIFKCDQGVHNHGRVASLLRSLGVEIKQAGVAAPWQIGRAESGEFAIGAVVSQCAATKNSSFLHEGYVPAQWVLGRIPPDVTSLLSDEAATNLGVRQMIDDPQDEFGQRLLTRQWAKEAFVFCDTSQRIRKAMLRQSHPIRGPYQTGDLVNYFRRGRWYGPARVLSAEGKSSLWLVHSGMTVLISDTCCRPATVEDIKRKQAREMRPAWPSQRGKRKHQDLLDNDLEDLPFSFDAPAVDEEQPTQYFDFGGRAPPEEGDQETTVAAQQPAIADGPPTEPDLEMAEEVANERQVTQPEQEPAEAPSTTASAALPPGNPTTTSTSVGSGGPTETPQAPQQAALPAGNPTTTSTSAGSQVTPLQEALRRSVDQVDGVARSRSPSRAALAPPGLGHLASLPEVRDVFQERKVKNMLQNQKKVHAFLAQRGEKKYRKKVQKQGKGREIIYQQGYSNMKKITAAEFEKMKRLNPNLRAIATRWVDIDKAEKGQPPKYKSRFVVRGDLEDSSNMRTDSPTGSQVGMGLVLSYAAATGKPLHSGDISAAFLQGSVLDRQLVLRMPKGQAPYDMEEDDLIVVSTTVYGTKDAPRGWFKNLDGTLVNEGLHRVPLESGFYVLNEQNSDGKEIVAGLLMIHVDDLLWVGGPRMDDILARVTAKYSFGSLDSKVFRYCGRLIEQTETGVKVTCPDLITRVRPIQLEQRRRGQREAPASEDEKNQLRSIIGSLSWLTRVCRPDLSYGVAKLQTAMTKPCVQDLLDANALLKYAGRTKEEGLVYKAGAMDFESATIVAIQDASYAADFHDFPEKLDGVLYPVEWHSTVIRSFGELKEKKSVGVVEVPDLGDGSLRVRMQDPSDSVTVLVLSPTHVQNPDGTAVAGTADAVASRQAQADAIRQVHFFVEQIHVCRSVRQCFLLWHFVSLYIGFPLRYYAPSMFGCPPKMMMDSLARLQNVVEAKAKEHSWDYLKDWRKVVEAMAYPKDDLLPSARSSALLMHYAAGARAMEAAAPFADLLACFAKRQGLSFVHDKTVYFKSKWLGYSRVGILPDAYILGASARLFASDDHPWSHRSATSKRSHFARWNLSASAQNLTDAGRVAGRFLLEVFQTISQASHPDWKRFRVTPAAAETLLVKLSSKTVWRRTFERLGVVSGPPIRWVKAFAIEKALSSHEAVVYLDYDITVRPDCLGAARLIQDLFSSYTSLTPHIVVRDSAPGTDCMNTGFIAMRKSQISKIFLKLWRSKMGWPGALHGDQGPMAETILQLLDMERRAEQIKKGVRLSDTYGYESVCLPMLFPTWDGMSSWRQYCDCWQQVLLLQVGPFQNRTSRFIKFLDPRKMDVNFVPQHVYDLRGMRLLPWRLNKKVSCLGSNSSVLLPEMTPLLVHWAGMENRTKLMRDYLVRRFGVKPSWFTSREPSERCAALAAISPRVNSNCSQDSMGSSIEHVFEDWEGRDDETTDAQKMEATFAAALITGELPDKTSDTHTVSARFRDDLLSRLGGQNVTRDMTVLELGSYFGYTTSFLANGFRFVVAVDSQLNCVKHATDLLVARSQQSKSRVLLVNTLEDDLSEVAGVAKANGGIDVVFIDADHSFNGVVNDLGLALHGQLGTSKCGFRPRYIVLDDFYARATVRQAFVEFEKLGLLRRISDLGHLAAAVPSHAQTAAASATPLAAAPGDRVRVKQTLPAHAGKVGTVEADNDGSGCFFVLFADDGGSSRLRINPVHLDPA</sequence>
<reference evidence="3 4" key="1">
    <citation type="submission" date="2016-02" db="EMBL/GenBank/DDBJ databases">
        <title>Genome analysis of coral dinoflagellate symbionts highlights evolutionary adaptations to a symbiotic lifestyle.</title>
        <authorList>
            <person name="Aranda M."/>
            <person name="Li Y."/>
            <person name="Liew Y.J."/>
            <person name="Baumgarten S."/>
            <person name="Simakov O."/>
            <person name="Wilson M."/>
            <person name="Piel J."/>
            <person name="Ashoor H."/>
            <person name="Bougouffa S."/>
            <person name="Bajic V.B."/>
            <person name="Ryu T."/>
            <person name="Ravasi T."/>
            <person name="Bayer T."/>
            <person name="Micklem G."/>
            <person name="Kim H."/>
            <person name="Bhak J."/>
            <person name="Lajeunesse T.C."/>
            <person name="Voolstra C.R."/>
        </authorList>
    </citation>
    <scope>NUCLEOTIDE SEQUENCE [LARGE SCALE GENOMIC DNA]</scope>
    <source>
        <strain evidence="3 4">CCMP2467</strain>
    </source>
</reference>
<dbReference type="SUPFAM" id="SSF53098">
    <property type="entry name" value="Ribonuclease H-like"/>
    <property type="match status" value="1"/>
</dbReference>
<gene>
    <name evidence="3" type="primary">GIP</name>
    <name evidence="3" type="ORF">AK812_SmicGene11819</name>
</gene>
<feature type="compositionally biased region" description="Low complexity" evidence="1">
    <location>
        <begin position="1694"/>
        <end position="1709"/>
    </location>
</feature>
<feature type="region of interest" description="Disordered" evidence="1">
    <location>
        <begin position="1517"/>
        <end position="1538"/>
    </location>
</feature>
<feature type="compositionally biased region" description="Polar residues" evidence="1">
    <location>
        <begin position="1663"/>
        <end position="1677"/>
    </location>
</feature>
<dbReference type="OrthoDB" id="420425at2759"/>
<dbReference type="Proteomes" id="UP000186817">
    <property type="component" value="Unassembled WGS sequence"/>
</dbReference>
<evidence type="ECO:0000259" key="2">
    <source>
        <dbReference type="Pfam" id="PF07727"/>
    </source>
</evidence>
<feature type="region of interest" description="Disordered" evidence="1">
    <location>
        <begin position="586"/>
        <end position="605"/>
    </location>
</feature>
<accession>A0A1Q9ECF9</accession>
<dbReference type="InterPro" id="IPR012337">
    <property type="entry name" value="RNaseH-like_sf"/>
</dbReference>
<feature type="compositionally biased region" description="Low complexity" evidence="1">
    <location>
        <begin position="389"/>
        <end position="411"/>
    </location>
</feature>
<feature type="region of interest" description="Disordered" evidence="1">
    <location>
        <begin position="210"/>
        <end position="235"/>
    </location>
</feature>
<dbReference type="Gene3D" id="3.40.50.150">
    <property type="entry name" value="Vaccinia Virus protein VP39"/>
    <property type="match status" value="1"/>
</dbReference>
<proteinExistence type="predicted"/>
<feature type="compositionally biased region" description="Low complexity" evidence="1">
    <location>
        <begin position="808"/>
        <end position="827"/>
    </location>
</feature>
<dbReference type="PANTHER" id="PTHR48125:SF10">
    <property type="entry name" value="OS12G0136300 PROTEIN"/>
    <property type="match status" value="1"/>
</dbReference>
<dbReference type="InterPro" id="IPR029063">
    <property type="entry name" value="SAM-dependent_MTases_sf"/>
</dbReference>
<feature type="region of interest" description="Disordered" evidence="1">
    <location>
        <begin position="433"/>
        <end position="457"/>
    </location>
</feature>
<dbReference type="InterPro" id="IPR036397">
    <property type="entry name" value="RNaseH_sf"/>
</dbReference>
<dbReference type="Gene3D" id="3.30.420.10">
    <property type="entry name" value="Ribonuclease H-like superfamily/Ribonuclease H"/>
    <property type="match status" value="1"/>
</dbReference>
<evidence type="ECO:0000313" key="3">
    <source>
        <dbReference type="EMBL" id="OLQ05067.1"/>
    </source>
</evidence>
<feature type="region of interest" description="Disordered" evidence="1">
    <location>
        <begin position="796"/>
        <end position="843"/>
    </location>
</feature>
<dbReference type="Pfam" id="PF07727">
    <property type="entry name" value="RVT_2"/>
    <property type="match status" value="1"/>
</dbReference>
<feature type="compositionally biased region" description="Pro residues" evidence="1">
    <location>
        <begin position="439"/>
        <end position="450"/>
    </location>
</feature>
<feature type="compositionally biased region" description="Acidic residues" evidence="1">
    <location>
        <begin position="1163"/>
        <end position="1174"/>
    </location>
</feature>
<comment type="caution">
    <text evidence="3">The sequence shown here is derived from an EMBL/GenBank/DDBJ whole genome shotgun (WGS) entry which is preliminary data.</text>
</comment>